<protein>
    <recommendedName>
        <fullName evidence="16">D,D-heptose 1,7-bisphosphate phosphatase</fullName>
        <ecNumber evidence="16">3.1.3.-</ecNumber>
    </recommendedName>
</protein>
<keyword evidence="8 19" id="KW-0479">Metal-binding</keyword>
<comment type="function">
    <text evidence="13">Converts the D-glycero-beta-D-manno-heptose 1,7-bisphosphate intermediate into D-glycero-beta-D-manno-heptose 1-phosphate by removing the phosphate group at the C-7 position.</text>
</comment>
<dbReference type="PANTHER" id="PTHR42891">
    <property type="entry name" value="D-GLYCERO-BETA-D-MANNO-HEPTOSE-1,7-BISPHOSPHATE 7-PHOSPHATASE"/>
    <property type="match status" value="1"/>
</dbReference>
<dbReference type="InterPro" id="IPR004446">
    <property type="entry name" value="Heptose_bisP_phosphatase"/>
</dbReference>
<comment type="similarity">
    <text evidence="15 16">Belongs to the gmhB family.</text>
</comment>
<dbReference type="STRING" id="83765.SAMN05660284_00419"/>
<dbReference type="GO" id="GO:0005975">
    <property type="term" value="P:carbohydrate metabolic process"/>
    <property type="evidence" value="ECO:0007669"/>
    <property type="project" value="InterPro"/>
</dbReference>
<evidence type="ECO:0000256" key="14">
    <source>
        <dbReference type="ARBA" id="ARBA00060705"/>
    </source>
</evidence>
<keyword evidence="9 16" id="KW-0378">Hydrolase</keyword>
<keyword evidence="21" id="KW-1185">Reference proteome</keyword>
<gene>
    <name evidence="20" type="ORF">SAMN05660284_00419</name>
</gene>
<feature type="binding site" evidence="19">
    <location>
        <position position="126"/>
    </location>
    <ligand>
        <name>Mg(2+)</name>
        <dbReference type="ChEBI" id="CHEBI:18420"/>
    </ligand>
</feature>
<evidence type="ECO:0000256" key="4">
    <source>
        <dbReference type="ARBA" id="ARBA00004496"/>
    </source>
</evidence>
<dbReference type="AlphaFoldDB" id="A0A1I4VWH2"/>
<feature type="binding site" evidence="19">
    <location>
        <position position="7"/>
    </location>
    <ligand>
        <name>Mg(2+)</name>
        <dbReference type="ChEBI" id="CHEBI:18420"/>
    </ligand>
</feature>
<evidence type="ECO:0000256" key="18">
    <source>
        <dbReference type="PIRSR" id="PIRSR004682-3"/>
    </source>
</evidence>
<dbReference type="Proteomes" id="UP000242869">
    <property type="component" value="Unassembled WGS sequence"/>
</dbReference>
<name>A0A1I4VWH2_9NEIS</name>
<dbReference type="InterPro" id="IPR023214">
    <property type="entry name" value="HAD_sf"/>
</dbReference>
<evidence type="ECO:0000313" key="21">
    <source>
        <dbReference type="Proteomes" id="UP000242869"/>
    </source>
</evidence>
<dbReference type="NCBIfam" id="TIGR01656">
    <property type="entry name" value="Histidinol-ppas"/>
    <property type="match status" value="1"/>
</dbReference>
<evidence type="ECO:0000256" key="17">
    <source>
        <dbReference type="PIRSR" id="PIRSR004682-1"/>
    </source>
</evidence>
<dbReference type="InterPro" id="IPR036412">
    <property type="entry name" value="HAD-like_sf"/>
</dbReference>
<evidence type="ECO:0000256" key="6">
    <source>
        <dbReference type="ARBA" id="ARBA00011245"/>
    </source>
</evidence>
<evidence type="ECO:0000256" key="19">
    <source>
        <dbReference type="PIRSR" id="PIRSR004682-4"/>
    </source>
</evidence>
<dbReference type="InterPro" id="IPR006543">
    <property type="entry name" value="Histidinol-phos"/>
</dbReference>
<comment type="cofactor">
    <cofactor evidence="2 19">
        <name>Mg(2+)</name>
        <dbReference type="ChEBI" id="CHEBI:18420"/>
    </cofactor>
</comment>
<comment type="pathway">
    <text evidence="14">Bacterial outer membrane biogenesis; LOS core biosynthesis.</text>
</comment>
<evidence type="ECO:0000256" key="3">
    <source>
        <dbReference type="ARBA" id="ARBA00001947"/>
    </source>
</evidence>
<feature type="binding site" evidence="19">
    <location>
        <position position="91"/>
    </location>
    <ligand>
        <name>Zn(2+)</name>
        <dbReference type="ChEBI" id="CHEBI:29105"/>
    </ligand>
</feature>
<evidence type="ECO:0000256" key="8">
    <source>
        <dbReference type="ARBA" id="ARBA00022723"/>
    </source>
</evidence>
<keyword evidence="7 16" id="KW-0963">Cytoplasm</keyword>
<organism evidence="20 21">
    <name type="scientific">Formivibrio citricus</name>
    <dbReference type="NCBI Taxonomy" id="83765"/>
    <lineage>
        <taxon>Bacteria</taxon>
        <taxon>Pseudomonadati</taxon>
        <taxon>Pseudomonadota</taxon>
        <taxon>Betaproteobacteria</taxon>
        <taxon>Neisseriales</taxon>
        <taxon>Chitinibacteraceae</taxon>
        <taxon>Formivibrio</taxon>
    </lineage>
</organism>
<dbReference type="CDD" id="cd07503">
    <property type="entry name" value="HAD_HisB-N"/>
    <property type="match status" value="1"/>
</dbReference>
<feature type="site" description="Stabilizes the phosphoryl group" evidence="18">
    <location>
        <position position="50"/>
    </location>
</feature>
<evidence type="ECO:0000256" key="7">
    <source>
        <dbReference type="ARBA" id="ARBA00022490"/>
    </source>
</evidence>
<dbReference type="InterPro" id="IPR006549">
    <property type="entry name" value="HAD-SF_hydro_IIIA"/>
</dbReference>
<dbReference type="Gene3D" id="3.40.50.1000">
    <property type="entry name" value="HAD superfamily/HAD-like"/>
    <property type="match status" value="1"/>
</dbReference>
<feature type="site" description="Stabilizes the phosphoryl group" evidence="18">
    <location>
        <position position="101"/>
    </location>
</feature>
<evidence type="ECO:0000256" key="10">
    <source>
        <dbReference type="ARBA" id="ARBA00022833"/>
    </source>
</evidence>
<dbReference type="RefSeq" id="WP_091190579.1">
    <property type="nucleotide sequence ID" value="NZ_FOVE01000002.1"/>
</dbReference>
<dbReference type="GO" id="GO:0005737">
    <property type="term" value="C:cytoplasm"/>
    <property type="evidence" value="ECO:0007669"/>
    <property type="project" value="UniProtKB-SubCell"/>
</dbReference>
<feature type="active site" description="Nucleophile" evidence="17">
    <location>
        <position position="7"/>
    </location>
</feature>
<comment type="cofactor">
    <cofactor evidence="3 19">
        <name>Zn(2+)</name>
        <dbReference type="ChEBI" id="CHEBI:29105"/>
    </cofactor>
</comment>
<evidence type="ECO:0000256" key="5">
    <source>
        <dbReference type="ARBA" id="ARBA00004708"/>
    </source>
</evidence>
<keyword evidence="10 19" id="KW-0862">Zinc</keyword>
<dbReference type="NCBIfam" id="NF006506">
    <property type="entry name" value="PRK08942.1"/>
    <property type="match status" value="1"/>
</dbReference>
<sequence length="187" mass="20425">MKLLVLDRDGVINEDSPEYIKAPDEWHPIPGSIEAISELSRAGWSIVVASNQSAVGRGMISVDTLNRINAKMHRVVAAAGGHIDAIFFCPHHPEEDCECRKPKPGMLQEIAHRYHVNAMDLIMVGDSLRDLEAVASMDGMPILVRTGKGKKTEAAGNLPLNTLIFDDLQAVATYLLAHDMGMSVFPK</sequence>
<evidence type="ECO:0000256" key="15">
    <source>
        <dbReference type="ARBA" id="ARBA00061616"/>
    </source>
</evidence>
<dbReference type="Pfam" id="PF00702">
    <property type="entry name" value="Hydrolase"/>
    <property type="match status" value="1"/>
</dbReference>
<evidence type="ECO:0000256" key="11">
    <source>
        <dbReference type="ARBA" id="ARBA00022842"/>
    </source>
</evidence>
<evidence type="ECO:0000256" key="12">
    <source>
        <dbReference type="ARBA" id="ARBA00023277"/>
    </source>
</evidence>
<feature type="binding site" evidence="19">
    <location>
        <position position="99"/>
    </location>
    <ligand>
        <name>Zn(2+)</name>
        <dbReference type="ChEBI" id="CHEBI:29105"/>
    </ligand>
</feature>
<dbReference type="PIRSF" id="PIRSF004682">
    <property type="entry name" value="GmhB"/>
    <property type="match status" value="1"/>
</dbReference>
<comment type="pathway">
    <text evidence="5">Nucleotide-sugar biosynthesis; ADP-L-glycero-beta-D-manno-heptose biosynthesis; ADP-L-glycero-beta-D-manno-heptose from D-glycero-beta-D-manno-heptose 7-phosphate: step 2/4.</text>
</comment>
<comment type="subcellular location">
    <subcellularLocation>
        <location evidence="4 16">Cytoplasm</location>
    </subcellularLocation>
</comment>
<comment type="subunit">
    <text evidence="6">Monomer.</text>
</comment>
<evidence type="ECO:0000256" key="2">
    <source>
        <dbReference type="ARBA" id="ARBA00001946"/>
    </source>
</evidence>
<dbReference type="PANTHER" id="PTHR42891:SF1">
    <property type="entry name" value="D-GLYCERO-BETA-D-MANNO-HEPTOSE-1,7-BISPHOSPHATE 7-PHOSPHATASE"/>
    <property type="match status" value="1"/>
</dbReference>
<feature type="active site" description="Proton donor" evidence="17">
    <location>
        <position position="9"/>
    </location>
</feature>
<reference evidence="21" key="1">
    <citation type="submission" date="2016-10" db="EMBL/GenBank/DDBJ databases">
        <authorList>
            <person name="Varghese N."/>
            <person name="Submissions S."/>
        </authorList>
    </citation>
    <scope>NUCLEOTIDE SEQUENCE [LARGE SCALE GENOMIC DNA]</scope>
    <source>
        <strain evidence="21">DSM 6150</strain>
    </source>
</reference>
<dbReference type="EC" id="3.1.3.-" evidence="16"/>
<keyword evidence="12 16" id="KW-0119">Carbohydrate metabolism</keyword>
<dbReference type="NCBIfam" id="TIGR01662">
    <property type="entry name" value="HAD-SF-IIIA"/>
    <property type="match status" value="1"/>
</dbReference>
<dbReference type="OrthoDB" id="9781367at2"/>
<proteinExistence type="inferred from homology"/>
<dbReference type="SUPFAM" id="SSF56784">
    <property type="entry name" value="HAD-like"/>
    <property type="match status" value="1"/>
</dbReference>
<dbReference type="EMBL" id="FOVE01000002">
    <property type="protein sequence ID" value="SFN05624.1"/>
    <property type="molecule type" value="Genomic_DNA"/>
</dbReference>
<feature type="binding site" evidence="19">
    <location>
        <position position="89"/>
    </location>
    <ligand>
        <name>Zn(2+)</name>
        <dbReference type="ChEBI" id="CHEBI:29105"/>
    </ligand>
</feature>
<feature type="site" description="Contributes to substrate recognition" evidence="18">
    <location>
        <position position="100"/>
    </location>
</feature>
<dbReference type="GO" id="GO:0034200">
    <property type="term" value="F:D-glycero-beta-D-manno-heptose 1,7-bisphosphate 7-phosphatase activity"/>
    <property type="evidence" value="ECO:0007669"/>
    <property type="project" value="UniProtKB-EC"/>
</dbReference>
<dbReference type="FunFam" id="3.40.50.1000:FF:000168">
    <property type="entry name" value="D,D-heptose 1,7-bisphosphate phosphatase"/>
    <property type="match status" value="1"/>
</dbReference>
<accession>A0A1I4VWH2</accession>
<feature type="binding site" evidence="19">
    <location>
        <position position="97"/>
    </location>
    <ligand>
        <name>Zn(2+)</name>
        <dbReference type="ChEBI" id="CHEBI:29105"/>
    </ligand>
</feature>
<dbReference type="GO" id="GO:0046872">
    <property type="term" value="F:metal ion binding"/>
    <property type="evidence" value="ECO:0007669"/>
    <property type="project" value="UniProtKB-KW"/>
</dbReference>
<evidence type="ECO:0000256" key="1">
    <source>
        <dbReference type="ARBA" id="ARBA00001226"/>
    </source>
</evidence>
<evidence type="ECO:0000313" key="20">
    <source>
        <dbReference type="EMBL" id="SFN05624.1"/>
    </source>
</evidence>
<evidence type="ECO:0000256" key="9">
    <source>
        <dbReference type="ARBA" id="ARBA00022801"/>
    </source>
</evidence>
<evidence type="ECO:0000256" key="13">
    <source>
        <dbReference type="ARBA" id="ARBA00057015"/>
    </source>
</evidence>
<keyword evidence="11 19" id="KW-0460">Magnesium</keyword>
<comment type="catalytic activity">
    <reaction evidence="1">
        <text>D-glycero-beta-D-manno-heptose 1,7-bisphosphate + H2O = D-glycero-beta-D-manno-heptose 1-phosphate + phosphate</text>
        <dbReference type="Rhea" id="RHEA:28518"/>
        <dbReference type="ChEBI" id="CHEBI:15377"/>
        <dbReference type="ChEBI" id="CHEBI:43474"/>
        <dbReference type="ChEBI" id="CHEBI:60208"/>
        <dbReference type="ChEBI" id="CHEBI:61593"/>
        <dbReference type="EC" id="3.1.3.82"/>
    </reaction>
</comment>
<feature type="binding site" evidence="19">
    <location>
        <position position="9"/>
    </location>
    <ligand>
        <name>Mg(2+)</name>
        <dbReference type="ChEBI" id="CHEBI:18420"/>
    </ligand>
</feature>
<evidence type="ECO:0000256" key="16">
    <source>
        <dbReference type="PIRNR" id="PIRNR004682"/>
    </source>
</evidence>